<evidence type="ECO:0000256" key="1">
    <source>
        <dbReference type="SAM" id="SignalP"/>
    </source>
</evidence>
<evidence type="ECO:0000313" key="2">
    <source>
        <dbReference type="EMBL" id="TCD14347.1"/>
    </source>
</evidence>
<dbReference type="Pfam" id="PF04314">
    <property type="entry name" value="PCuAC"/>
    <property type="match status" value="1"/>
</dbReference>
<sequence>MNSFFRNTVSALLISVLAVSVAGADDFAVGDLTIEHPYSRATPPNAPVSGGYLTIRNLGGETDRLLGGEAAFAGKVEIHEMTMDGDVMKMRKLDDGIEIPAGGSIELKPGGHHLMFMQLREPMRAGESRTATLLFERAGKIEVEFGVEEFGAGQKGHRSGN</sequence>
<protein>
    <submittedName>
        <fullName evidence="2">Copper chaperone PCu(A)C</fullName>
    </submittedName>
</protein>
<feature type="signal peptide" evidence="1">
    <location>
        <begin position="1"/>
        <end position="24"/>
    </location>
</feature>
<accession>A0A4V2MNS5</accession>
<dbReference type="AlphaFoldDB" id="A0A4V2MNS5"/>
<dbReference type="EMBL" id="SJST01000003">
    <property type="protein sequence ID" value="TCD14347.1"/>
    <property type="molecule type" value="Genomic_DNA"/>
</dbReference>
<proteinExistence type="predicted"/>
<dbReference type="RefSeq" id="WP_131568287.1">
    <property type="nucleotide sequence ID" value="NZ_JAINFK010000002.1"/>
</dbReference>
<dbReference type="Gene3D" id="2.60.40.1890">
    <property type="entry name" value="PCu(A)C copper chaperone"/>
    <property type="match status" value="1"/>
</dbReference>
<dbReference type="Proteomes" id="UP000291301">
    <property type="component" value="Unassembled WGS sequence"/>
</dbReference>
<dbReference type="InterPro" id="IPR036182">
    <property type="entry name" value="PCuAC_sf"/>
</dbReference>
<organism evidence="2 3">
    <name type="scientific">Oricola cellulosilytica</name>
    <dbReference type="NCBI Taxonomy" id="1429082"/>
    <lineage>
        <taxon>Bacteria</taxon>
        <taxon>Pseudomonadati</taxon>
        <taxon>Pseudomonadota</taxon>
        <taxon>Alphaproteobacteria</taxon>
        <taxon>Hyphomicrobiales</taxon>
        <taxon>Ahrensiaceae</taxon>
        <taxon>Oricola</taxon>
    </lineage>
</organism>
<keyword evidence="3" id="KW-1185">Reference proteome</keyword>
<gene>
    <name evidence="2" type="ORF">E0D97_09750</name>
</gene>
<dbReference type="SUPFAM" id="SSF110087">
    <property type="entry name" value="DR1885-like metal-binding protein"/>
    <property type="match status" value="1"/>
</dbReference>
<comment type="caution">
    <text evidence="2">The sequence shown here is derived from an EMBL/GenBank/DDBJ whole genome shotgun (WGS) entry which is preliminary data.</text>
</comment>
<dbReference type="OrthoDB" id="9796962at2"/>
<dbReference type="PANTHER" id="PTHR36302:SF1">
    <property type="entry name" value="COPPER CHAPERONE PCU(A)C"/>
    <property type="match status" value="1"/>
</dbReference>
<evidence type="ECO:0000313" key="3">
    <source>
        <dbReference type="Proteomes" id="UP000291301"/>
    </source>
</evidence>
<keyword evidence="1" id="KW-0732">Signal</keyword>
<dbReference type="InterPro" id="IPR007410">
    <property type="entry name" value="LpqE-like"/>
</dbReference>
<dbReference type="PANTHER" id="PTHR36302">
    <property type="entry name" value="BLR7088 PROTEIN"/>
    <property type="match status" value="1"/>
</dbReference>
<feature type="chain" id="PRO_5020305961" evidence="1">
    <location>
        <begin position="25"/>
        <end position="161"/>
    </location>
</feature>
<reference evidence="2 3" key="1">
    <citation type="journal article" date="2015" name="Antonie Van Leeuwenhoek">
        <title>Oricola cellulosilytica gen. nov., sp. nov., a cellulose-degrading bacterium of the family Phyllobacteriaceae isolated from surface seashore water, and emended descriptions of Mesorhizobium loti and Phyllobacterium myrsinacearum.</title>
        <authorList>
            <person name="Hameed A."/>
            <person name="Shahina M."/>
            <person name="Lai W.A."/>
            <person name="Lin S.Y."/>
            <person name="Young L.S."/>
            <person name="Liu Y.C."/>
            <person name="Hsu Y.H."/>
            <person name="Young C.C."/>
        </authorList>
    </citation>
    <scope>NUCLEOTIDE SEQUENCE [LARGE SCALE GENOMIC DNA]</scope>
    <source>
        <strain evidence="2 3">KCTC 52183</strain>
    </source>
</reference>
<dbReference type="InterPro" id="IPR058248">
    <property type="entry name" value="Lxx211020-like"/>
</dbReference>
<name>A0A4V2MNS5_9HYPH</name>